<dbReference type="Proteomes" id="UP001458880">
    <property type="component" value="Unassembled WGS sequence"/>
</dbReference>
<sequence>MKRILSESDACTLYVGNILNTRHDNANIRQRIRKAIRILRYLEPDIMMFGINEVIYGKSVLTQLAETFHNIPSNNAKYSSSNLLFPNNCPAIIGYVSESTDQTAIANTEISNLTAYLEQLAASYKQKKYPVIAVGCQNLTSIEEIVKKTSSILLIIDGCSGSELKVSTLVNSHNQRVGAVFPQTSIHFLTKIFIRIKHDGKEFILDNYNASKLTVTPSNRIFGDHYQIQAVAGPVVTHAKSHALGKAMTFLNGQCYRSECNFGSLITDAFVQYKCNNYRGSNWTDTAIAVIAAGMIFSSINATANSNTIYREDIEYAVYNDILVTIEISGMDIRRSLNHAFDVTYKQGDAKFLQVSGLRIIYDPLKQSLQKLISVKVRTTVGVPTYTLLIRSVKYYVVMPKSLANGEFGHNFFKKYGIIREENMTVVDAVCQYITQLKSIYYFNEDRILVQSSFTSSELTQSANILPS</sequence>
<comment type="caution">
    <text evidence="5">The sequence shown here is derived from an EMBL/GenBank/DDBJ whole genome shotgun (WGS) entry which is preliminary data.</text>
</comment>
<evidence type="ECO:0000259" key="4">
    <source>
        <dbReference type="Pfam" id="PF02872"/>
    </source>
</evidence>
<evidence type="ECO:0000256" key="2">
    <source>
        <dbReference type="ARBA" id="ARBA00006654"/>
    </source>
</evidence>
<dbReference type="InterPro" id="IPR036907">
    <property type="entry name" value="5'-Nucleotdase_C_sf"/>
</dbReference>
<protein>
    <recommendedName>
        <fullName evidence="3">5'-nucleotidase</fullName>
        <ecNumber evidence="3">3.1.3.5</ecNumber>
    </recommendedName>
</protein>
<dbReference type="AlphaFoldDB" id="A0AAW1KZ94"/>
<dbReference type="InterPro" id="IPR008334">
    <property type="entry name" value="5'-Nucleotdase_C"/>
</dbReference>
<dbReference type="GO" id="GO:0008253">
    <property type="term" value="F:5'-nucleotidase activity"/>
    <property type="evidence" value="ECO:0007669"/>
    <property type="project" value="UniProtKB-EC"/>
</dbReference>
<feature type="domain" description="5'-Nucleotidase C-terminal" evidence="4">
    <location>
        <begin position="251"/>
        <end position="414"/>
    </location>
</feature>
<dbReference type="Gene3D" id="3.90.780.10">
    <property type="entry name" value="5'-Nucleotidase, C-terminal domain"/>
    <property type="match status" value="1"/>
</dbReference>
<dbReference type="EC" id="3.1.3.5" evidence="3"/>
<dbReference type="GO" id="GO:0009166">
    <property type="term" value="P:nucleotide catabolic process"/>
    <property type="evidence" value="ECO:0007669"/>
    <property type="project" value="InterPro"/>
</dbReference>
<evidence type="ECO:0000313" key="5">
    <source>
        <dbReference type="EMBL" id="KAK9727827.1"/>
    </source>
</evidence>
<dbReference type="Pfam" id="PF02872">
    <property type="entry name" value="5_nucleotid_C"/>
    <property type="match status" value="1"/>
</dbReference>
<comment type="catalytic activity">
    <reaction evidence="1">
        <text>a ribonucleoside 5'-phosphate + H2O = a ribonucleoside + phosphate</text>
        <dbReference type="Rhea" id="RHEA:12484"/>
        <dbReference type="ChEBI" id="CHEBI:15377"/>
        <dbReference type="ChEBI" id="CHEBI:18254"/>
        <dbReference type="ChEBI" id="CHEBI:43474"/>
        <dbReference type="ChEBI" id="CHEBI:58043"/>
        <dbReference type="EC" id="3.1.3.5"/>
    </reaction>
</comment>
<evidence type="ECO:0000256" key="3">
    <source>
        <dbReference type="ARBA" id="ARBA00012643"/>
    </source>
</evidence>
<dbReference type="PANTHER" id="PTHR11575">
    <property type="entry name" value="5'-NUCLEOTIDASE-RELATED"/>
    <property type="match status" value="1"/>
</dbReference>
<comment type="similarity">
    <text evidence="2">Belongs to the 5'-nucleotidase family.</text>
</comment>
<evidence type="ECO:0000313" key="6">
    <source>
        <dbReference type="Proteomes" id="UP001458880"/>
    </source>
</evidence>
<organism evidence="5 6">
    <name type="scientific">Popillia japonica</name>
    <name type="common">Japanese beetle</name>
    <dbReference type="NCBI Taxonomy" id="7064"/>
    <lineage>
        <taxon>Eukaryota</taxon>
        <taxon>Metazoa</taxon>
        <taxon>Ecdysozoa</taxon>
        <taxon>Arthropoda</taxon>
        <taxon>Hexapoda</taxon>
        <taxon>Insecta</taxon>
        <taxon>Pterygota</taxon>
        <taxon>Neoptera</taxon>
        <taxon>Endopterygota</taxon>
        <taxon>Coleoptera</taxon>
        <taxon>Polyphaga</taxon>
        <taxon>Scarabaeiformia</taxon>
        <taxon>Scarabaeidae</taxon>
        <taxon>Rutelinae</taxon>
        <taxon>Popillia</taxon>
    </lineage>
</organism>
<dbReference type="PANTHER" id="PTHR11575:SF24">
    <property type="entry name" value="5'-NUCLEOTIDASE"/>
    <property type="match status" value="1"/>
</dbReference>
<dbReference type="SUPFAM" id="SSF55816">
    <property type="entry name" value="5'-nucleotidase (syn. UDP-sugar hydrolase), C-terminal domain"/>
    <property type="match status" value="1"/>
</dbReference>
<dbReference type="EMBL" id="JASPKY010000175">
    <property type="protein sequence ID" value="KAK9727827.1"/>
    <property type="molecule type" value="Genomic_DNA"/>
</dbReference>
<accession>A0AAW1KZ94</accession>
<dbReference type="InterPro" id="IPR006179">
    <property type="entry name" value="5_nucleotidase/apyrase"/>
</dbReference>
<gene>
    <name evidence="5" type="ORF">QE152_g18974</name>
</gene>
<proteinExistence type="inferred from homology"/>
<name>A0AAW1KZ94_POPJA</name>
<reference evidence="5 6" key="1">
    <citation type="journal article" date="2024" name="BMC Genomics">
        <title>De novo assembly and annotation of Popillia japonica's genome with initial clues to its potential as an invasive pest.</title>
        <authorList>
            <person name="Cucini C."/>
            <person name="Boschi S."/>
            <person name="Funari R."/>
            <person name="Cardaioli E."/>
            <person name="Iannotti N."/>
            <person name="Marturano G."/>
            <person name="Paoli F."/>
            <person name="Bruttini M."/>
            <person name="Carapelli A."/>
            <person name="Frati F."/>
            <person name="Nardi F."/>
        </authorList>
    </citation>
    <scope>NUCLEOTIDE SEQUENCE [LARGE SCALE GENOMIC DNA]</scope>
    <source>
        <strain evidence="5">DMR45628</strain>
    </source>
</reference>
<evidence type="ECO:0000256" key="1">
    <source>
        <dbReference type="ARBA" id="ARBA00000815"/>
    </source>
</evidence>
<keyword evidence="6" id="KW-1185">Reference proteome</keyword>